<dbReference type="RefSeq" id="WP_252664655.1">
    <property type="nucleotide sequence ID" value="NZ_CP098611.1"/>
</dbReference>
<feature type="repeat" description="WD" evidence="3">
    <location>
        <begin position="424"/>
        <end position="465"/>
    </location>
</feature>
<evidence type="ECO:0000256" key="3">
    <source>
        <dbReference type="PROSITE-ProRule" id="PRU00221"/>
    </source>
</evidence>
<dbReference type="Gene3D" id="2.130.10.10">
    <property type="entry name" value="YVTN repeat-like/Quinoprotein amine dehydrogenase"/>
    <property type="match status" value="2"/>
</dbReference>
<accession>A0ABY5AUF4</accession>
<feature type="repeat" description="WD" evidence="3">
    <location>
        <begin position="214"/>
        <end position="255"/>
    </location>
</feature>
<name>A0ABY5AUF4_9CYAN</name>
<proteinExistence type="predicted"/>
<dbReference type="PANTHER" id="PTHR22847:SF637">
    <property type="entry name" value="WD REPEAT DOMAIN 5B"/>
    <property type="match status" value="1"/>
</dbReference>
<dbReference type="Proteomes" id="UP001056708">
    <property type="component" value="Chromosome"/>
</dbReference>
<feature type="repeat" description="WD" evidence="3">
    <location>
        <begin position="382"/>
        <end position="423"/>
    </location>
</feature>
<dbReference type="SMART" id="SM00320">
    <property type="entry name" value="WD40"/>
    <property type="match status" value="5"/>
</dbReference>
<dbReference type="SUPFAM" id="SSF50978">
    <property type="entry name" value="WD40 repeat-like"/>
    <property type="match status" value="1"/>
</dbReference>
<keyword evidence="2" id="KW-0677">Repeat</keyword>
<dbReference type="PROSITE" id="PS50294">
    <property type="entry name" value="WD_REPEATS_REGION"/>
    <property type="match status" value="2"/>
</dbReference>
<evidence type="ECO:0000313" key="5">
    <source>
        <dbReference type="Proteomes" id="UP001056708"/>
    </source>
</evidence>
<protein>
    <recommendedName>
        <fullName evidence="6">WD40 repeat domain-containing protein</fullName>
    </recommendedName>
</protein>
<dbReference type="InterPro" id="IPR015943">
    <property type="entry name" value="WD40/YVTN_repeat-like_dom_sf"/>
</dbReference>
<gene>
    <name evidence="4" type="ORF">NEA10_07230</name>
</gene>
<evidence type="ECO:0000313" key="4">
    <source>
        <dbReference type="EMBL" id="USR92500.1"/>
    </source>
</evidence>
<evidence type="ECO:0000256" key="1">
    <source>
        <dbReference type="ARBA" id="ARBA00022574"/>
    </source>
</evidence>
<evidence type="ECO:0000256" key="2">
    <source>
        <dbReference type="ARBA" id="ARBA00022737"/>
    </source>
</evidence>
<evidence type="ECO:0008006" key="6">
    <source>
        <dbReference type="Google" id="ProtNLM"/>
    </source>
</evidence>
<dbReference type="PROSITE" id="PS50082">
    <property type="entry name" value="WD_REPEATS_2"/>
    <property type="match status" value="5"/>
</dbReference>
<dbReference type="InterPro" id="IPR036322">
    <property type="entry name" value="WD40_repeat_dom_sf"/>
</dbReference>
<reference evidence="4" key="1">
    <citation type="submission" date="2022-06" db="EMBL/GenBank/DDBJ databases">
        <title>Genome sequence of Phormidium yuhuli AB48 isolated from an industrial photobioreactor environment.</title>
        <authorList>
            <person name="Qiu Y."/>
            <person name="Noonan A.J.C."/>
            <person name="Dofher K."/>
            <person name="Koch M."/>
            <person name="Kieft B."/>
            <person name="Lin X."/>
            <person name="Ziels R.M."/>
            <person name="Hallam S.J."/>
        </authorList>
    </citation>
    <scope>NUCLEOTIDE SEQUENCE</scope>
    <source>
        <strain evidence="4">AB48</strain>
    </source>
</reference>
<dbReference type="InterPro" id="IPR001680">
    <property type="entry name" value="WD40_rpt"/>
</dbReference>
<dbReference type="EMBL" id="CP098611">
    <property type="protein sequence ID" value="USR92500.1"/>
    <property type="molecule type" value="Genomic_DNA"/>
</dbReference>
<feature type="repeat" description="WD" evidence="3">
    <location>
        <begin position="340"/>
        <end position="381"/>
    </location>
</feature>
<feature type="repeat" description="WD" evidence="3">
    <location>
        <begin position="298"/>
        <end position="339"/>
    </location>
</feature>
<dbReference type="PANTHER" id="PTHR22847">
    <property type="entry name" value="WD40 REPEAT PROTEIN"/>
    <property type="match status" value="1"/>
</dbReference>
<organism evidence="4 5">
    <name type="scientific">Phormidium yuhuli AB48</name>
    <dbReference type="NCBI Taxonomy" id="2940671"/>
    <lineage>
        <taxon>Bacteria</taxon>
        <taxon>Bacillati</taxon>
        <taxon>Cyanobacteriota</taxon>
        <taxon>Cyanophyceae</taxon>
        <taxon>Oscillatoriophycideae</taxon>
        <taxon>Oscillatoriales</taxon>
        <taxon>Oscillatoriaceae</taxon>
        <taxon>Phormidium</taxon>
        <taxon>Phormidium yuhuli</taxon>
    </lineage>
</organism>
<sequence length="505" mass="55982">MDWTIPLHRQQLDFMRRMQERSSSPGSSLLLNHGHPGVWSEQVTISGDRLSQIRAQCRQRILHSDPTQPVSELWQQYLLEALADAAASLVWSQQLVPIEETPNSFYWRESGSDAYGWTPRVQVLALSGPPTSDLIYPQEVKGSDILLWVAVEESLDDAYQDYHPIILGFLPSDRLPRQRPFSSDHLCYGGGLEGYIQLARPPLSQSSNCWLPPLMAGANYAYPLAIAADGKTLASTSYDGRVRLWRFQESQLQEVLRGRSWSTTPSNLNAEGQTLSTRDTDSIYRTCQAENGQLLRSLPGLASGVTAMLLDTSGKWLICGGQEGTIEVWQVETGKKQQSFKAHEGAIRFLAISTTGNAFASTGTDRRLRVWQWQDEQASLIFSQMREGISSITLSPDGSQVGCGLQNGQVEVWQVANGDRCYHLQAHSGPVRSLAISDEGTSLASSSLERTLKVWKTDTGELEGLRTGQTDPLISLSSHGDGSWIELNLFQGDPPNWTTCQSDQR</sequence>
<dbReference type="Pfam" id="PF00400">
    <property type="entry name" value="WD40"/>
    <property type="match status" value="4"/>
</dbReference>
<keyword evidence="5" id="KW-1185">Reference proteome</keyword>
<keyword evidence="1 3" id="KW-0853">WD repeat</keyword>